<keyword evidence="1" id="KW-0677">Repeat</keyword>
<dbReference type="EMBL" id="JQ959549">
    <property type="protein sequence ID" value="AFP87428.1"/>
    <property type="molecule type" value="mRNA"/>
</dbReference>
<feature type="compositionally biased region" description="Low complexity" evidence="2">
    <location>
        <begin position="200"/>
        <end position="221"/>
    </location>
</feature>
<dbReference type="AlphaFoldDB" id="J7H0X7"/>
<feature type="region of interest" description="Disordered" evidence="2">
    <location>
        <begin position="46"/>
        <end position="115"/>
    </location>
</feature>
<proteinExistence type="evidence at transcript level"/>
<evidence type="ECO:0000313" key="4">
    <source>
        <dbReference type="EMBL" id="AFP87428.1"/>
    </source>
</evidence>
<dbReference type="Pfam" id="PF00536">
    <property type="entry name" value="SAM_1"/>
    <property type="match status" value="1"/>
</dbReference>
<dbReference type="PROSITE" id="PS50105">
    <property type="entry name" value="SAM_DOMAIN"/>
    <property type="match status" value="1"/>
</dbReference>
<protein>
    <submittedName>
        <fullName evidence="4">Bicaudal C-like protein1</fullName>
    </submittedName>
</protein>
<feature type="non-terminal residue" evidence="4">
    <location>
        <position position="1"/>
    </location>
</feature>
<dbReference type="Gene3D" id="1.10.150.50">
    <property type="entry name" value="Transcription Factor, Ets-1"/>
    <property type="match status" value="1"/>
</dbReference>
<feature type="compositionally biased region" description="Polar residues" evidence="2">
    <location>
        <begin position="77"/>
        <end position="86"/>
    </location>
</feature>
<dbReference type="PANTHER" id="PTHR10627:SF69">
    <property type="entry name" value="PROTEIN BICAUDAL C"/>
    <property type="match status" value="1"/>
</dbReference>
<dbReference type="PANTHER" id="PTHR10627">
    <property type="entry name" value="SCP160"/>
    <property type="match status" value="1"/>
</dbReference>
<accession>J7H0X7</accession>
<feature type="domain" description="SAM" evidence="3">
    <location>
        <begin position="136"/>
        <end position="194"/>
    </location>
</feature>
<reference evidence="4" key="1">
    <citation type="journal article" date="2012" name="PLoS Genet.">
        <title>A Framework for the Establishment of a Cnidarian Gene Regulatory Network for 'Endomesoderm' Specification: The Inputs of beta-Catenin/TCF Signaling.</title>
        <authorList>
            <person name="Rottinger E."/>
            <person name="Dahlin P."/>
            <person name="Martindale M.Q."/>
        </authorList>
    </citation>
    <scope>NUCLEOTIDE SEQUENCE</scope>
</reference>
<dbReference type="SMART" id="SM00454">
    <property type="entry name" value="SAM"/>
    <property type="match status" value="1"/>
</dbReference>
<dbReference type="SUPFAM" id="SSF47769">
    <property type="entry name" value="SAM/Pointed domain"/>
    <property type="match status" value="1"/>
</dbReference>
<name>J7H0X7_NEMVE</name>
<dbReference type="HOGENOM" id="CLU_2998848_0_0_1"/>
<feature type="region of interest" description="Disordered" evidence="2">
    <location>
        <begin position="193"/>
        <end position="239"/>
    </location>
</feature>
<dbReference type="InterPro" id="IPR013761">
    <property type="entry name" value="SAM/pointed_sf"/>
</dbReference>
<evidence type="ECO:0000259" key="3">
    <source>
        <dbReference type="PROSITE" id="PS50105"/>
    </source>
</evidence>
<dbReference type="InterPro" id="IPR001660">
    <property type="entry name" value="SAM"/>
</dbReference>
<evidence type="ECO:0000256" key="1">
    <source>
        <dbReference type="ARBA" id="ARBA00022737"/>
    </source>
</evidence>
<organism evidence="4">
    <name type="scientific">Nematostella vectensis</name>
    <name type="common">Starlet sea anemone</name>
    <dbReference type="NCBI Taxonomy" id="45351"/>
    <lineage>
        <taxon>Eukaryota</taxon>
        <taxon>Metazoa</taxon>
        <taxon>Cnidaria</taxon>
        <taxon>Anthozoa</taxon>
        <taxon>Hexacorallia</taxon>
        <taxon>Actiniaria</taxon>
        <taxon>Edwardsiidae</taxon>
        <taxon>Nematostella</taxon>
    </lineage>
</organism>
<sequence>PIDEYERKKELASKAMQKKVHFPEVRVPTNSWSGLGFSKSMPESAIKELLESKGRNQGGNMLPYTPVNGTLHEHPFSPSSLMPDQPTTRESRSYSTSSYEVHPPNDRKEATFSPTVGEWSRGSYSGASSHPPTTDLQSLFDRLGLAKYFGKFQEQEIDLQTFMTLTEDDLKEIGVSTFGPRRKLLMAISDLNNKQQDAKQSTSPRSTSPSQSYSDDNSSQDHAFPKRLQLNIASHSGRW</sequence>
<evidence type="ECO:0000256" key="2">
    <source>
        <dbReference type="SAM" id="MobiDB-lite"/>
    </source>
</evidence>